<feature type="non-terminal residue" evidence="1">
    <location>
        <position position="94"/>
    </location>
</feature>
<accession>A0ACB7ZZH7</accession>
<comment type="caution">
    <text evidence="1">The sequence shown here is derived from an EMBL/GenBank/DDBJ whole genome shotgun (WGS) entry which is preliminary data.</text>
</comment>
<sequence>MVQSGEWDRIQHTLSARLAEAGWADDVRGRVQDRARALLSGTGAGAGCTFHALLADVGGRGGGDGGIGADSGGRVPIPRDIEKEVLAEISVYVR</sequence>
<dbReference type="EMBL" id="MU268017">
    <property type="protein sequence ID" value="KAH7906455.1"/>
    <property type="molecule type" value="Genomic_DNA"/>
</dbReference>
<reference evidence="1" key="1">
    <citation type="journal article" date="2021" name="New Phytol.">
        <title>Evolutionary innovations through gain and loss of genes in the ectomycorrhizal Boletales.</title>
        <authorList>
            <person name="Wu G."/>
            <person name="Miyauchi S."/>
            <person name="Morin E."/>
            <person name="Kuo A."/>
            <person name="Drula E."/>
            <person name="Varga T."/>
            <person name="Kohler A."/>
            <person name="Feng B."/>
            <person name="Cao Y."/>
            <person name="Lipzen A."/>
            <person name="Daum C."/>
            <person name="Hundley H."/>
            <person name="Pangilinan J."/>
            <person name="Johnson J."/>
            <person name="Barry K."/>
            <person name="LaButti K."/>
            <person name="Ng V."/>
            <person name="Ahrendt S."/>
            <person name="Min B."/>
            <person name="Choi I.G."/>
            <person name="Park H."/>
            <person name="Plett J.M."/>
            <person name="Magnuson J."/>
            <person name="Spatafora J.W."/>
            <person name="Nagy L.G."/>
            <person name="Henrissat B."/>
            <person name="Grigoriev I.V."/>
            <person name="Yang Z.L."/>
            <person name="Xu J."/>
            <person name="Martin F.M."/>
        </authorList>
    </citation>
    <scope>NUCLEOTIDE SEQUENCE</scope>
    <source>
        <strain evidence="1">ATCC 28755</strain>
    </source>
</reference>
<organism evidence="1 2">
    <name type="scientific">Hygrophoropsis aurantiaca</name>
    <dbReference type="NCBI Taxonomy" id="72124"/>
    <lineage>
        <taxon>Eukaryota</taxon>
        <taxon>Fungi</taxon>
        <taxon>Dikarya</taxon>
        <taxon>Basidiomycota</taxon>
        <taxon>Agaricomycotina</taxon>
        <taxon>Agaricomycetes</taxon>
        <taxon>Agaricomycetidae</taxon>
        <taxon>Boletales</taxon>
        <taxon>Coniophorineae</taxon>
        <taxon>Hygrophoropsidaceae</taxon>
        <taxon>Hygrophoropsis</taxon>
    </lineage>
</organism>
<gene>
    <name evidence="1" type="ORF">BJ138DRAFT_1162611</name>
</gene>
<evidence type="ECO:0000313" key="1">
    <source>
        <dbReference type="EMBL" id="KAH7906455.1"/>
    </source>
</evidence>
<keyword evidence="2" id="KW-1185">Reference proteome</keyword>
<name>A0ACB7ZZH7_9AGAM</name>
<protein>
    <submittedName>
        <fullName evidence="1">Uncharacterized protein</fullName>
    </submittedName>
</protein>
<evidence type="ECO:0000313" key="2">
    <source>
        <dbReference type="Proteomes" id="UP000790377"/>
    </source>
</evidence>
<dbReference type="Proteomes" id="UP000790377">
    <property type="component" value="Unassembled WGS sequence"/>
</dbReference>
<proteinExistence type="predicted"/>